<feature type="region of interest" description="Disordered" evidence="1">
    <location>
        <begin position="264"/>
        <end position="296"/>
    </location>
</feature>
<dbReference type="SMART" id="SM00271">
    <property type="entry name" value="DnaJ"/>
    <property type="match status" value="1"/>
</dbReference>
<sequence length="296" mass="34042">MATEVARVLSAKGHRQTLCLEGTTVTADELRRQYRKLALLVHPDKCSSPDAKAAFQKLSEAFEHLSAECHGERDEGGVKRGARCDSTGPMKRAKKRERPWWDTTWEEFERRFREQNAANRSDVRYEQELKGHLLRQLKEQILEAEKSAEHCDRTAGLPRNQCWRHRSEVPLGPEQELAAAKAQLQDLLLHLRTKHRYCLYCGCVFKSPEDLAKSCPGATQEAHEASGSKSAETSEMMKFEADPLDTFMSNMEAELYNDLHKSYKATRNRHMPQKGWSFQQQAQQNKNEMKRLGGRR</sequence>
<dbReference type="Gene3D" id="1.10.287.110">
    <property type="entry name" value="DnaJ domain"/>
    <property type="match status" value="1"/>
</dbReference>
<dbReference type="Pfam" id="PF00226">
    <property type="entry name" value="DnaJ"/>
    <property type="match status" value="1"/>
</dbReference>
<feature type="domain" description="J" evidence="2">
    <location>
        <begin position="13"/>
        <end position="77"/>
    </location>
</feature>
<dbReference type="SUPFAM" id="SSF46565">
    <property type="entry name" value="Chaperone J-domain"/>
    <property type="match status" value="1"/>
</dbReference>
<evidence type="ECO:0000256" key="1">
    <source>
        <dbReference type="SAM" id="MobiDB-lite"/>
    </source>
</evidence>
<gene>
    <name evidence="3" type="ORF">CCMP2556_LOCUS39926</name>
</gene>
<reference evidence="3 4" key="1">
    <citation type="submission" date="2024-02" db="EMBL/GenBank/DDBJ databases">
        <authorList>
            <person name="Chen Y."/>
            <person name="Shah S."/>
            <person name="Dougan E. K."/>
            <person name="Thang M."/>
            <person name="Chan C."/>
        </authorList>
    </citation>
    <scope>NUCLEOTIDE SEQUENCE [LARGE SCALE GENOMIC DNA]</scope>
</reference>
<organism evidence="3 4">
    <name type="scientific">Durusdinium trenchii</name>
    <dbReference type="NCBI Taxonomy" id="1381693"/>
    <lineage>
        <taxon>Eukaryota</taxon>
        <taxon>Sar</taxon>
        <taxon>Alveolata</taxon>
        <taxon>Dinophyceae</taxon>
        <taxon>Suessiales</taxon>
        <taxon>Symbiodiniaceae</taxon>
        <taxon>Durusdinium</taxon>
    </lineage>
</organism>
<feature type="compositionally biased region" description="Basic and acidic residues" evidence="1">
    <location>
        <begin position="287"/>
        <end position="296"/>
    </location>
</feature>
<keyword evidence="4" id="KW-1185">Reference proteome</keyword>
<comment type="caution">
    <text evidence="3">The sequence shown here is derived from an EMBL/GenBank/DDBJ whole genome shotgun (WGS) entry which is preliminary data.</text>
</comment>
<evidence type="ECO:0000313" key="4">
    <source>
        <dbReference type="Proteomes" id="UP001642484"/>
    </source>
</evidence>
<dbReference type="InterPro" id="IPR001623">
    <property type="entry name" value="DnaJ_domain"/>
</dbReference>
<evidence type="ECO:0000313" key="3">
    <source>
        <dbReference type="EMBL" id="CAK9081634.1"/>
    </source>
</evidence>
<dbReference type="SMART" id="SM01173">
    <property type="entry name" value="DUF4187"/>
    <property type="match status" value="1"/>
</dbReference>
<dbReference type="InterPro" id="IPR025239">
    <property type="entry name" value="DUF4187"/>
</dbReference>
<feature type="compositionally biased region" description="Polar residues" evidence="1">
    <location>
        <begin position="276"/>
        <end position="286"/>
    </location>
</feature>
<name>A0ABP0Q370_9DINO</name>
<dbReference type="PROSITE" id="PS50076">
    <property type="entry name" value="DNAJ_2"/>
    <property type="match status" value="1"/>
</dbReference>
<accession>A0ABP0Q370</accession>
<dbReference type="PANTHER" id="PTHR43908">
    <property type="entry name" value="AT29763P-RELATED"/>
    <property type="match status" value="1"/>
</dbReference>
<dbReference type="Pfam" id="PF13821">
    <property type="entry name" value="DUF4187"/>
    <property type="match status" value="1"/>
</dbReference>
<proteinExistence type="predicted"/>
<dbReference type="CDD" id="cd06257">
    <property type="entry name" value="DnaJ"/>
    <property type="match status" value="1"/>
</dbReference>
<dbReference type="EMBL" id="CAXAMN010023862">
    <property type="protein sequence ID" value="CAK9081634.1"/>
    <property type="molecule type" value="Genomic_DNA"/>
</dbReference>
<evidence type="ECO:0000259" key="2">
    <source>
        <dbReference type="PROSITE" id="PS50076"/>
    </source>
</evidence>
<dbReference type="InterPro" id="IPR036869">
    <property type="entry name" value="J_dom_sf"/>
</dbReference>
<dbReference type="PANTHER" id="PTHR43908:SF3">
    <property type="entry name" value="AT29763P-RELATED"/>
    <property type="match status" value="1"/>
</dbReference>
<dbReference type="Proteomes" id="UP001642484">
    <property type="component" value="Unassembled WGS sequence"/>
</dbReference>
<protein>
    <recommendedName>
        <fullName evidence="2">J domain-containing protein</fullName>
    </recommendedName>
</protein>
<dbReference type="InterPro" id="IPR051100">
    <property type="entry name" value="DnaJ_subfamily_B/C"/>
</dbReference>